<evidence type="ECO:0000256" key="6">
    <source>
        <dbReference type="ARBA" id="ARBA00023136"/>
    </source>
</evidence>
<dbReference type="Pfam" id="PF00528">
    <property type="entry name" value="BPD_transp_1"/>
    <property type="match status" value="1"/>
</dbReference>
<feature type="domain" description="ABC transmembrane type-1" evidence="8">
    <location>
        <begin position="109"/>
        <end position="301"/>
    </location>
</feature>
<evidence type="ECO:0000256" key="5">
    <source>
        <dbReference type="ARBA" id="ARBA00022989"/>
    </source>
</evidence>
<dbReference type="STRING" id="1423773.FD30_GL000870"/>
<keyword evidence="3" id="KW-1003">Cell membrane</keyword>
<comment type="similarity">
    <text evidence="7">Belongs to the binding-protein-dependent transport system permease family.</text>
</comment>
<comment type="subcellular location">
    <subcellularLocation>
        <location evidence="1 7">Cell membrane</location>
        <topology evidence="1 7">Multi-pass membrane protein</topology>
    </subcellularLocation>
</comment>
<dbReference type="CDD" id="cd06261">
    <property type="entry name" value="TM_PBP2"/>
    <property type="match status" value="1"/>
</dbReference>
<dbReference type="PANTHER" id="PTHR43386:SF1">
    <property type="entry name" value="D,D-DIPEPTIDE TRANSPORT SYSTEM PERMEASE PROTEIN DDPC-RELATED"/>
    <property type="match status" value="1"/>
</dbReference>
<dbReference type="EMBL" id="AZDT01000063">
    <property type="protein sequence ID" value="KRK73123.1"/>
    <property type="molecule type" value="Genomic_DNA"/>
</dbReference>
<keyword evidence="2 7" id="KW-0813">Transport</keyword>
<dbReference type="PROSITE" id="PS50928">
    <property type="entry name" value="ABC_TM1"/>
    <property type="match status" value="1"/>
</dbReference>
<dbReference type="InterPro" id="IPR000515">
    <property type="entry name" value="MetI-like"/>
</dbReference>
<keyword evidence="6 7" id="KW-0472">Membrane</keyword>
<feature type="transmembrane region" description="Helical" evidence="7">
    <location>
        <begin position="47"/>
        <end position="68"/>
    </location>
</feature>
<keyword evidence="5 7" id="KW-1133">Transmembrane helix</keyword>
<reference evidence="9 10" key="1">
    <citation type="journal article" date="2015" name="Genome Announc.">
        <title>Expanding the biotechnology potential of lactobacilli through comparative genomics of 213 strains and associated genera.</title>
        <authorList>
            <person name="Sun Z."/>
            <person name="Harris H.M."/>
            <person name="McCann A."/>
            <person name="Guo C."/>
            <person name="Argimon S."/>
            <person name="Zhang W."/>
            <person name="Yang X."/>
            <person name="Jeffery I.B."/>
            <person name="Cooney J.C."/>
            <person name="Kagawa T.F."/>
            <person name="Liu W."/>
            <person name="Song Y."/>
            <person name="Salvetti E."/>
            <person name="Wrobel A."/>
            <person name="Rasinkangas P."/>
            <person name="Parkhill J."/>
            <person name="Rea M.C."/>
            <person name="O'Sullivan O."/>
            <person name="Ritari J."/>
            <person name="Douillard F.P."/>
            <person name="Paul Ross R."/>
            <person name="Yang R."/>
            <person name="Briner A.E."/>
            <person name="Felis G.E."/>
            <person name="de Vos W.M."/>
            <person name="Barrangou R."/>
            <person name="Klaenhammer T.R."/>
            <person name="Caufield P.W."/>
            <person name="Cui Y."/>
            <person name="Zhang H."/>
            <person name="O'Toole P.W."/>
        </authorList>
    </citation>
    <scope>NUCLEOTIDE SEQUENCE [LARGE SCALE GENOMIC DNA]</scope>
    <source>
        <strain evidence="9 10">DSM 19117</strain>
    </source>
</reference>
<gene>
    <name evidence="9" type="ORF">FD30_GL000870</name>
</gene>
<evidence type="ECO:0000256" key="3">
    <source>
        <dbReference type="ARBA" id="ARBA00022475"/>
    </source>
</evidence>
<organism evidence="9 10">
    <name type="scientific">Levilactobacillus namurensis DSM 19117</name>
    <dbReference type="NCBI Taxonomy" id="1423773"/>
    <lineage>
        <taxon>Bacteria</taxon>
        <taxon>Bacillati</taxon>
        <taxon>Bacillota</taxon>
        <taxon>Bacilli</taxon>
        <taxon>Lactobacillales</taxon>
        <taxon>Lactobacillaceae</taxon>
        <taxon>Levilactobacillus</taxon>
    </lineage>
</organism>
<dbReference type="Gene3D" id="1.10.3720.10">
    <property type="entry name" value="MetI-like"/>
    <property type="match status" value="1"/>
</dbReference>
<name>A0A0R1JV36_9LACO</name>
<keyword evidence="4 7" id="KW-0812">Transmembrane</keyword>
<dbReference type="PANTHER" id="PTHR43386">
    <property type="entry name" value="OLIGOPEPTIDE TRANSPORT SYSTEM PERMEASE PROTEIN APPC"/>
    <property type="match status" value="1"/>
</dbReference>
<evidence type="ECO:0000313" key="9">
    <source>
        <dbReference type="EMBL" id="KRK73123.1"/>
    </source>
</evidence>
<feature type="transmembrane region" description="Helical" evidence="7">
    <location>
        <begin position="157"/>
        <end position="185"/>
    </location>
</feature>
<dbReference type="SUPFAM" id="SSF161098">
    <property type="entry name" value="MetI-like"/>
    <property type="match status" value="1"/>
</dbReference>
<dbReference type="GO" id="GO:0005886">
    <property type="term" value="C:plasma membrane"/>
    <property type="evidence" value="ECO:0007669"/>
    <property type="project" value="UniProtKB-SubCell"/>
</dbReference>
<proteinExistence type="inferred from homology"/>
<evidence type="ECO:0000259" key="8">
    <source>
        <dbReference type="PROSITE" id="PS50928"/>
    </source>
</evidence>
<dbReference type="InterPro" id="IPR035906">
    <property type="entry name" value="MetI-like_sf"/>
</dbReference>
<protein>
    <submittedName>
        <fullName evidence="9">ABC-type dipeptide oligopeptide nickel transport system, permease component</fullName>
    </submittedName>
</protein>
<dbReference type="InterPro" id="IPR050366">
    <property type="entry name" value="BP-dependent_transpt_permease"/>
</dbReference>
<evidence type="ECO:0000256" key="1">
    <source>
        <dbReference type="ARBA" id="ARBA00004651"/>
    </source>
</evidence>
<dbReference type="InterPro" id="IPR025966">
    <property type="entry name" value="OppC_N"/>
</dbReference>
<keyword evidence="10" id="KW-1185">Reference proteome</keyword>
<accession>A0A0R1JV36</accession>
<feature type="transmembrane region" description="Helical" evidence="7">
    <location>
        <begin position="113"/>
        <end position="137"/>
    </location>
</feature>
<evidence type="ECO:0000256" key="2">
    <source>
        <dbReference type="ARBA" id="ARBA00022448"/>
    </source>
</evidence>
<dbReference type="Proteomes" id="UP000051162">
    <property type="component" value="Unassembled WGS sequence"/>
</dbReference>
<evidence type="ECO:0000313" key="10">
    <source>
        <dbReference type="Proteomes" id="UP000051162"/>
    </source>
</evidence>
<dbReference type="Pfam" id="PF12911">
    <property type="entry name" value="OppC_N"/>
    <property type="match status" value="1"/>
</dbReference>
<sequence>MTMAENFNQHSDVSAADLARLSQEAKSEATPSTARIIWDEFKADKPAMVALVIIVGFILFVMIASLFINTPQMMQTDIMNYFDKPGTDGLLLGADSGGRSVAQQLIVGSRNSIGIALGLTAISSTFGICWGLIPGYYSGYIDWGMQRVYDFMMMLPMTMMIIVLVTIIPHYNAITLTLIFSIFYWEGTSRLIRSRTLAESQKDYVAASKTSGTSNLKIIFREIMPNISSLIIVDTTLSFAENIGVETGLSYLGFGLPPQTPSLGTMIANANDPNNITQYWWTWLPAALEIIILCLSISYIGQVIRRAADASQRQGAAD</sequence>
<evidence type="ECO:0000256" key="4">
    <source>
        <dbReference type="ARBA" id="ARBA00022692"/>
    </source>
</evidence>
<dbReference type="PATRIC" id="fig|1423773.3.peg.895"/>
<evidence type="ECO:0000256" key="7">
    <source>
        <dbReference type="RuleBase" id="RU363032"/>
    </source>
</evidence>
<dbReference type="AlphaFoldDB" id="A0A0R1JV36"/>
<dbReference type="GO" id="GO:0055085">
    <property type="term" value="P:transmembrane transport"/>
    <property type="evidence" value="ECO:0007669"/>
    <property type="project" value="InterPro"/>
</dbReference>
<comment type="caution">
    <text evidence="9">The sequence shown here is derived from an EMBL/GenBank/DDBJ whole genome shotgun (WGS) entry which is preliminary data.</text>
</comment>